<sequence>MDKDPDSHSCATWVLVVQGIKLKIPISFSRKRDNFDIEGWPDGANENLAQGSFVAIEYWQIGGVDVGRTAGQCFMRVFFEVLKNLCFLAEKEVDFSRSDI</sequence>
<comment type="caution">
    <text evidence="1">The sequence shown here is derived from an EMBL/GenBank/DDBJ whole genome shotgun (WGS) entry which is preliminary data.</text>
</comment>
<evidence type="ECO:0000313" key="2">
    <source>
        <dbReference type="Proteomes" id="UP001234297"/>
    </source>
</evidence>
<dbReference type="Proteomes" id="UP001234297">
    <property type="component" value="Chromosome 7"/>
</dbReference>
<accession>A0ACC2L846</accession>
<reference evidence="1 2" key="1">
    <citation type="journal article" date="2022" name="Hortic Res">
        <title>A haplotype resolved chromosomal level avocado genome allows analysis of novel avocado genes.</title>
        <authorList>
            <person name="Nath O."/>
            <person name="Fletcher S.J."/>
            <person name="Hayward A."/>
            <person name="Shaw L.M."/>
            <person name="Masouleh A.K."/>
            <person name="Furtado A."/>
            <person name="Henry R.J."/>
            <person name="Mitter N."/>
        </authorList>
    </citation>
    <scope>NUCLEOTIDE SEQUENCE [LARGE SCALE GENOMIC DNA]</scope>
    <source>
        <strain evidence="2">cv. Hass</strain>
    </source>
</reference>
<proteinExistence type="predicted"/>
<organism evidence="1 2">
    <name type="scientific">Persea americana</name>
    <name type="common">Avocado</name>
    <dbReference type="NCBI Taxonomy" id="3435"/>
    <lineage>
        <taxon>Eukaryota</taxon>
        <taxon>Viridiplantae</taxon>
        <taxon>Streptophyta</taxon>
        <taxon>Embryophyta</taxon>
        <taxon>Tracheophyta</taxon>
        <taxon>Spermatophyta</taxon>
        <taxon>Magnoliopsida</taxon>
        <taxon>Magnoliidae</taxon>
        <taxon>Laurales</taxon>
        <taxon>Lauraceae</taxon>
        <taxon>Persea</taxon>
    </lineage>
</organism>
<evidence type="ECO:0000313" key="1">
    <source>
        <dbReference type="EMBL" id="KAJ8629468.1"/>
    </source>
</evidence>
<keyword evidence="2" id="KW-1185">Reference proteome</keyword>
<name>A0ACC2L846_PERAE</name>
<gene>
    <name evidence="1" type="ORF">MRB53_022791</name>
</gene>
<protein>
    <submittedName>
        <fullName evidence="1">Uncharacterized protein</fullName>
    </submittedName>
</protein>
<dbReference type="EMBL" id="CM056815">
    <property type="protein sequence ID" value="KAJ8629468.1"/>
    <property type="molecule type" value="Genomic_DNA"/>
</dbReference>